<dbReference type="AlphaFoldDB" id="A0A5D2XXT5"/>
<keyword evidence="2" id="KW-1185">Reference proteome</keyword>
<evidence type="ECO:0000313" key="1">
    <source>
        <dbReference type="EMBL" id="TYJ18935.1"/>
    </source>
</evidence>
<dbReference type="EMBL" id="CM017644">
    <property type="protein sequence ID" value="TYJ18935.1"/>
    <property type="molecule type" value="Genomic_DNA"/>
</dbReference>
<organism evidence="1 2">
    <name type="scientific">Gossypium mustelinum</name>
    <name type="common">Cotton</name>
    <name type="synonym">Gossypium caicoense</name>
    <dbReference type="NCBI Taxonomy" id="34275"/>
    <lineage>
        <taxon>Eukaryota</taxon>
        <taxon>Viridiplantae</taxon>
        <taxon>Streptophyta</taxon>
        <taxon>Embryophyta</taxon>
        <taxon>Tracheophyta</taxon>
        <taxon>Spermatophyta</taxon>
        <taxon>Magnoliopsida</taxon>
        <taxon>eudicotyledons</taxon>
        <taxon>Gunneridae</taxon>
        <taxon>Pentapetalae</taxon>
        <taxon>rosids</taxon>
        <taxon>malvids</taxon>
        <taxon>Malvales</taxon>
        <taxon>Malvaceae</taxon>
        <taxon>Malvoideae</taxon>
        <taxon>Gossypium</taxon>
    </lineage>
</organism>
<dbReference type="Proteomes" id="UP000323597">
    <property type="component" value="Chromosome A09"/>
</dbReference>
<sequence length="96" mass="10539">MRTPFCSPLCSSSKGLCQAFNFFENRLRPTKQGPPVVRARCKSGFIANIQAVSAVSLSNSQAMKLWRTRGVEHGREHGAGHTGIVRGVPTWGLWRG</sequence>
<accession>A0A5D2XXT5</accession>
<proteinExistence type="predicted"/>
<name>A0A5D2XXT5_GOSMU</name>
<protein>
    <submittedName>
        <fullName evidence="1">Uncharacterized protein</fullName>
    </submittedName>
</protein>
<reference evidence="1 2" key="1">
    <citation type="submission" date="2019-07" db="EMBL/GenBank/DDBJ databases">
        <title>WGS assembly of Gossypium mustelinum.</title>
        <authorList>
            <person name="Chen Z.J."/>
            <person name="Sreedasyam A."/>
            <person name="Ando A."/>
            <person name="Song Q."/>
            <person name="De L."/>
            <person name="Hulse-Kemp A."/>
            <person name="Ding M."/>
            <person name="Ye W."/>
            <person name="Kirkbride R."/>
            <person name="Jenkins J."/>
            <person name="Plott C."/>
            <person name="Lovell J."/>
            <person name="Lin Y.-M."/>
            <person name="Vaughn R."/>
            <person name="Liu B."/>
            <person name="Li W."/>
            <person name="Simpson S."/>
            <person name="Scheffler B."/>
            <person name="Saski C."/>
            <person name="Grover C."/>
            <person name="Hu G."/>
            <person name="Conover J."/>
            <person name="Carlson J."/>
            <person name="Shu S."/>
            <person name="Boston L."/>
            <person name="Williams M."/>
            <person name="Peterson D."/>
            <person name="Mcgee K."/>
            <person name="Jones D."/>
            <person name="Wendel J."/>
            <person name="Stelly D."/>
            <person name="Grimwood J."/>
            <person name="Schmutz J."/>
        </authorList>
    </citation>
    <scope>NUCLEOTIDE SEQUENCE [LARGE SCALE GENOMIC DNA]</scope>
    <source>
        <strain evidence="1">1408120.09</strain>
    </source>
</reference>
<evidence type="ECO:0000313" key="2">
    <source>
        <dbReference type="Proteomes" id="UP000323597"/>
    </source>
</evidence>
<gene>
    <name evidence="1" type="ORF">E1A91_A09G156400v1</name>
</gene>